<sequence>MALFCDASCLIKFTRKQGAHIVRYTPPYYDFNGQIEFITSCAFPELYDQADSIFVSSIARANCFTWSFISNLEQYSVVLISHHILGDAFSKFLQDARTCLKDKNPIEIFDQIWNYVTSWTYNSKTSILTVITPALNFDSLQIGSKLKSSSSLILSSQKKQKGIFEVKLDNSIVVYSDYDPSYWLGSDNIDYLKIWHALMTGKCILIIHDDPSSVSNTVFSIISLAAPFLYCEEYLAFTRLGDPRFAQIIEGSTRWKIVGTTNYLAAERCNQFSVVINLSKRPSLLQISSSVLQSPNQLPLRSPSALFRPTLSLSSLFNRSFSKTSNNEQSSLKRLTVKLMQKLEDVFNDILSINPYSDFLQIPLSREDVSPYFHHHTSVTFDNTSLTRSSKSNSTNFINDDENDTNSNLIDDDSSNTDNANDNNGDNNDADPNKKKKVQKQLSIAEVLDFSQTQTFRTWRYNIACRSAFRDAMLSELPKDTIDWCNIDDLRCLLNVIPFIREKYERDAHMCAVLHRHEKLANKRLKSLAKIDTETANSNTD</sequence>
<feature type="compositionally biased region" description="Acidic residues" evidence="1">
    <location>
        <begin position="399"/>
        <end position="415"/>
    </location>
</feature>
<evidence type="ECO:0000313" key="2">
    <source>
        <dbReference type="EMBL" id="KAK8884492.1"/>
    </source>
</evidence>
<dbReference type="PANTHER" id="PTHR13677">
    <property type="entry name" value="LD41638P"/>
    <property type="match status" value="1"/>
</dbReference>
<dbReference type="PANTHER" id="PTHR13677:SF0">
    <property type="entry name" value="LD41638P"/>
    <property type="match status" value="1"/>
</dbReference>
<gene>
    <name evidence="2" type="ORF">M9Y10_043604</name>
</gene>
<feature type="region of interest" description="Disordered" evidence="1">
    <location>
        <begin position="384"/>
        <end position="438"/>
    </location>
</feature>
<feature type="compositionally biased region" description="Polar residues" evidence="1">
    <location>
        <begin position="384"/>
        <end position="398"/>
    </location>
</feature>
<organism evidence="2 3">
    <name type="scientific">Tritrichomonas musculus</name>
    <dbReference type="NCBI Taxonomy" id="1915356"/>
    <lineage>
        <taxon>Eukaryota</taxon>
        <taxon>Metamonada</taxon>
        <taxon>Parabasalia</taxon>
        <taxon>Tritrichomonadida</taxon>
        <taxon>Tritrichomonadidae</taxon>
        <taxon>Tritrichomonas</taxon>
    </lineage>
</organism>
<dbReference type="Proteomes" id="UP001470230">
    <property type="component" value="Unassembled WGS sequence"/>
</dbReference>
<dbReference type="EMBL" id="JAPFFF010000008">
    <property type="protein sequence ID" value="KAK8884492.1"/>
    <property type="molecule type" value="Genomic_DNA"/>
</dbReference>
<proteinExistence type="predicted"/>
<reference evidence="2 3" key="1">
    <citation type="submission" date="2024-04" db="EMBL/GenBank/DDBJ databases">
        <title>Tritrichomonas musculus Genome.</title>
        <authorList>
            <person name="Alves-Ferreira E."/>
            <person name="Grigg M."/>
            <person name="Lorenzi H."/>
            <person name="Galac M."/>
        </authorList>
    </citation>
    <scope>NUCLEOTIDE SEQUENCE [LARGE SCALE GENOMIC DNA]</scope>
    <source>
        <strain evidence="2 3">EAF2021</strain>
    </source>
</reference>
<comment type="caution">
    <text evidence="2">The sequence shown here is derived from an EMBL/GenBank/DDBJ whole genome shotgun (WGS) entry which is preliminary data.</text>
</comment>
<protein>
    <recommendedName>
        <fullName evidence="4">UDENN domain-containing protein</fullName>
    </recommendedName>
</protein>
<dbReference type="InterPro" id="IPR024224">
    <property type="entry name" value="DENND6"/>
</dbReference>
<keyword evidence="3" id="KW-1185">Reference proteome</keyword>
<feature type="compositionally biased region" description="Low complexity" evidence="1">
    <location>
        <begin position="416"/>
        <end position="427"/>
    </location>
</feature>
<evidence type="ECO:0000313" key="3">
    <source>
        <dbReference type="Proteomes" id="UP001470230"/>
    </source>
</evidence>
<name>A0ABR2K1Z0_9EUKA</name>
<accession>A0ABR2K1Z0</accession>
<evidence type="ECO:0008006" key="4">
    <source>
        <dbReference type="Google" id="ProtNLM"/>
    </source>
</evidence>
<evidence type="ECO:0000256" key="1">
    <source>
        <dbReference type="SAM" id="MobiDB-lite"/>
    </source>
</evidence>